<feature type="domain" description="Aldehyde dehydrogenase" evidence="8">
    <location>
        <begin position="18"/>
        <end position="287"/>
    </location>
</feature>
<keyword evidence="10" id="KW-1185">Reference proteome</keyword>
<dbReference type="SUPFAM" id="SSF53720">
    <property type="entry name" value="ALDH-like"/>
    <property type="match status" value="1"/>
</dbReference>
<dbReference type="InterPro" id="IPR015590">
    <property type="entry name" value="Aldehyde_DH_dom"/>
</dbReference>
<dbReference type="EC" id="1.2.1.41" evidence="7"/>
<dbReference type="InterPro" id="IPR016162">
    <property type="entry name" value="Ald_DH_N"/>
</dbReference>
<dbReference type="InterPro" id="IPR012134">
    <property type="entry name" value="Glu-5-SA_DH"/>
</dbReference>
<dbReference type="EMBL" id="JAIGNK010000001">
    <property type="protein sequence ID" value="MBX7457552.1"/>
    <property type="molecule type" value="Genomic_DNA"/>
</dbReference>
<evidence type="ECO:0000256" key="6">
    <source>
        <dbReference type="ARBA" id="ARBA00049024"/>
    </source>
</evidence>
<comment type="pathway">
    <text evidence="1 7">Amino-acid biosynthesis; L-proline biosynthesis; L-glutamate 5-semialdehyde from L-glutamate: step 2/2.</text>
</comment>
<evidence type="ECO:0000256" key="4">
    <source>
        <dbReference type="ARBA" id="ARBA00022857"/>
    </source>
</evidence>
<sequence length="422" mass="45046">MMTDQTLDPQIHITTLGQNARKAAQGLLSASTDAKNTALREAARALREAMPELLEANAEDVKSVEGKKPDSFIDRLKLTEDRIEGMAGALEEIAELPDPVGRSLATFDRPNGLKIERVAVPIGVIGMIYESRPNVGADASALCLKSGNAVILRGGSESRHSTRVIVDCMRKGLAAAGLPEDAVQTVGTTNREAVAALLKADEYVDLVIPRGGRGLVELVRDQASVPTLLHLDGNCHSYVHEAADLDKAAEVIRNAKLRRTGVCGATESIVVDRAVAKDFIPRLTSIMGSDCELRGDEEAVAIDSSITPATQADWNTEYLDPIASVKVVDGLEQAIDWVSEHSSHHTDAIMTEDDAAAKQFMTSIDSAIVMRNASTQFADGGEFGMGAEIGIATGKMHARGPVGLEQLCSFKYLVHGDGQTRP</sequence>
<dbReference type="InterPro" id="IPR016161">
    <property type="entry name" value="Ald_DH/histidinol_DH"/>
</dbReference>
<dbReference type="PIRSF" id="PIRSF000151">
    <property type="entry name" value="GPR"/>
    <property type="match status" value="1"/>
</dbReference>
<protein>
    <recommendedName>
        <fullName evidence="7">Gamma-glutamyl phosphate reductase</fullName>
        <shortName evidence="7">GPR</shortName>
        <ecNumber evidence="7">1.2.1.41</ecNumber>
    </recommendedName>
    <alternativeName>
        <fullName evidence="7">Glutamate-5-semialdehyde dehydrogenase</fullName>
    </alternativeName>
    <alternativeName>
        <fullName evidence="7">Glutamyl-gamma-semialdehyde dehydrogenase</fullName>
        <shortName evidence="7">GSA dehydrogenase</shortName>
    </alternativeName>
</protein>
<evidence type="ECO:0000256" key="1">
    <source>
        <dbReference type="ARBA" id="ARBA00004985"/>
    </source>
</evidence>
<dbReference type="NCBIfam" id="NF001221">
    <property type="entry name" value="PRK00197.1"/>
    <property type="match status" value="1"/>
</dbReference>
<keyword evidence="5 7" id="KW-0560">Oxidoreductase</keyword>
<comment type="subcellular location">
    <subcellularLocation>
        <location evidence="7">Cytoplasm</location>
    </subcellularLocation>
</comment>
<proteinExistence type="inferred from homology"/>
<evidence type="ECO:0000313" key="10">
    <source>
        <dbReference type="Proteomes" id="UP000783253"/>
    </source>
</evidence>
<evidence type="ECO:0000256" key="2">
    <source>
        <dbReference type="ARBA" id="ARBA00022605"/>
    </source>
</evidence>
<comment type="caution">
    <text evidence="9">The sequence shown here is derived from an EMBL/GenBank/DDBJ whole genome shotgun (WGS) entry which is preliminary data.</text>
</comment>
<name>A0ABS7IVP1_9SPHN</name>
<dbReference type="Gene3D" id="3.40.309.10">
    <property type="entry name" value="Aldehyde Dehydrogenase, Chain A, domain 2"/>
    <property type="match status" value="1"/>
</dbReference>
<comment type="function">
    <text evidence="7">Catalyzes the NADPH-dependent reduction of L-glutamate 5-phosphate into L-glutamate 5-semialdehyde and phosphate. The product spontaneously undergoes cyclization to form 1-pyrroline-5-carboxylate.</text>
</comment>
<accession>A0ABS7IVP1</accession>
<evidence type="ECO:0000313" key="9">
    <source>
        <dbReference type="EMBL" id="MBX7457552.1"/>
    </source>
</evidence>
<comment type="catalytic activity">
    <reaction evidence="6 7">
        <text>L-glutamate 5-semialdehyde + phosphate + NADP(+) = L-glutamyl 5-phosphate + NADPH + H(+)</text>
        <dbReference type="Rhea" id="RHEA:19541"/>
        <dbReference type="ChEBI" id="CHEBI:15378"/>
        <dbReference type="ChEBI" id="CHEBI:43474"/>
        <dbReference type="ChEBI" id="CHEBI:57783"/>
        <dbReference type="ChEBI" id="CHEBI:58066"/>
        <dbReference type="ChEBI" id="CHEBI:58274"/>
        <dbReference type="ChEBI" id="CHEBI:58349"/>
        <dbReference type="EC" id="1.2.1.41"/>
    </reaction>
</comment>
<dbReference type="CDD" id="cd07079">
    <property type="entry name" value="ALDH_F18-19_ProA-GPR"/>
    <property type="match status" value="1"/>
</dbReference>
<reference evidence="9 10" key="1">
    <citation type="submission" date="2021-08" db="EMBL/GenBank/DDBJ databases">
        <title>Comparative Genomics Analysis of the Genus Qipengyuania Reveals Extensive Genetic Diversity and Metabolic Versatility, Including the Description of Fifteen Novel Species.</title>
        <authorList>
            <person name="Liu Y."/>
        </authorList>
    </citation>
    <scope>NUCLEOTIDE SEQUENCE [LARGE SCALE GENOMIC DNA]</scope>
    <source>
        <strain evidence="9 10">1NDH17</strain>
    </source>
</reference>
<evidence type="ECO:0000256" key="5">
    <source>
        <dbReference type="ARBA" id="ARBA00023002"/>
    </source>
</evidence>
<dbReference type="GO" id="GO:0004350">
    <property type="term" value="F:glutamate-5-semialdehyde dehydrogenase activity"/>
    <property type="evidence" value="ECO:0007669"/>
    <property type="project" value="UniProtKB-EC"/>
</dbReference>
<dbReference type="Gene3D" id="3.40.605.10">
    <property type="entry name" value="Aldehyde Dehydrogenase, Chain A, domain 1"/>
    <property type="match status" value="1"/>
</dbReference>
<organism evidence="9 10">
    <name type="scientific">Qipengyuania polymorpha</name>
    <dbReference type="NCBI Taxonomy" id="2867234"/>
    <lineage>
        <taxon>Bacteria</taxon>
        <taxon>Pseudomonadati</taxon>
        <taxon>Pseudomonadota</taxon>
        <taxon>Alphaproteobacteria</taxon>
        <taxon>Sphingomonadales</taxon>
        <taxon>Erythrobacteraceae</taxon>
        <taxon>Qipengyuania</taxon>
    </lineage>
</organism>
<evidence type="ECO:0000256" key="3">
    <source>
        <dbReference type="ARBA" id="ARBA00022650"/>
    </source>
</evidence>
<evidence type="ECO:0000256" key="7">
    <source>
        <dbReference type="HAMAP-Rule" id="MF_00412"/>
    </source>
</evidence>
<dbReference type="PANTHER" id="PTHR11063">
    <property type="entry name" value="GLUTAMATE SEMIALDEHYDE DEHYDROGENASE"/>
    <property type="match status" value="1"/>
</dbReference>
<dbReference type="NCBIfam" id="TIGR00407">
    <property type="entry name" value="proA"/>
    <property type="match status" value="1"/>
</dbReference>
<dbReference type="HAMAP" id="MF_00412">
    <property type="entry name" value="ProA"/>
    <property type="match status" value="1"/>
</dbReference>
<evidence type="ECO:0000259" key="8">
    <source>
        <dbReference type="Pfam" id="PF00171"/>
    </source>
</evidence>
<comment type="similarity">
    <text evidence="7">Belongs to the gamma-glutamyl phosphate reductase family.</text>
</comment>
<keyword evidence="3 7" id="KW-0641">Proline biosynthesis</keyword>
<dbReference type="InterPro" id="IPR016163">
    <property type="entry name" value="Ald_DH_C"/>
</dbReference>
<dbReference type="InterPro" id="IPR000965">
    <property type="entry name" value="GPR_dom"/>
</dbReference>
<dbReference type="Pfam" id="PF00171">
    <property type="entry name" value="Aldedh"/>
    <property type="match status" value="1"/>
</dbReference>
<dbReference type="Proteomes" id="UP000783253">
    <property type="component" value="Unassembled WGS sequence"/>
</dbReference>
<gene>
    <name evidence="7" type="primary">proA</name>
    <name evidence="9" type="ORF">K3152_04760</name>
</gene>
<keyword evidence="4 7" id="KW-0521">NADP</keyword>
<dbReference type="PANTHER" id="PTHR11063:SF8">
    <property type="entry name" value="DELTA-1-PYRROLINE-5-CARBOXYLATE SYNTHASE"/>
    <property type="match status" value="1"/>
</dbReference>
<keyword evidence="7" id="KW-0963">Cytoplasm</keyword>
<keyword evidence="2 7" id="KW-0028">Amino-acid biosynthesis</keyword>